<gene>
    <name evidence="2" type="ORF">Nepgr_017329</name>
</gene>
<dbReference type="PANTHER" id="PTHR43173">
    <property type="entry name" value="ABC1 FAMILY PROTEIN"/>
    <property type="match status" value="1"/>
</dbReference>
<dbReference type="PANTHER" id="PTHR43173:SF28">
    <property type="entry name" value="AARF DOMAIN CONTAINING KINASE 5"/>
    <property type="match status" value="1"/>
</dbReference>
<evidence type="ECO:0000259" key="1">
    <source>
        <dbReference type="Pfam" id="PF03109"/>
    </source>
</evidence>
<dbReference type="InterPro" id="IPR051130">
    <property type="entry name" value="Mito_struct-func_regulator"/>
</dbReference>
<evidence type="ECO:0000313" key="2">
    <source>
        <dbReference type="EMBL" id="GMH15488.1"/>
    </source>
</evidence>
<protein>
    <recommendedName>
        <fullName evidence="1">ABC1 atypical kinase-like domain-containing protein</fullName>
    </recommendedName>
</protein>
<accession>A0AAD3SQ76</accession>
<dbReference type="Proteomes" id="UP001279734">
    <property type="component" value="Unassembled WGS sequence"/>
</dbReference>
<dbReference type="AlphaFoldDB" id="A0AAD3SQ76"/>
<dbReference type="Pfam" id="PF03109">
    <property type="entry name" value="ABC1"/>
    <property type="match status" value="1"/>
</dbReference>
<keyword evidence="3" id="KW-1185">Reference proteome</keyword>
<comment type="caution">
    <text evidence="2">The sequence shown here is derived from an EMBL/GenBank/DDBJ whole genome shotgun (WGS) entry which is preliminary data.</text>
</comment>
<proteinExistence type="predicted"/>
<evidence type="ECO:0000313" key="3">
    <source>
        <dbReference type="Proteomes" id="UP001279734"/>
    </source>
</evidence>
<dbReference type="EMBL" id="BSYO01000015">
    <property type="protein sequence ID" value="GMH15488.1"/>
    <property type="molecule type" value="Genomic_DNA"/>
</dbReference>
<reference evidence="2" key="1">
    <citation type="submission" date="2023-05" db="EMBL/GenBank/DDBJ databases">
        <title>Nepenthes gracilis genome sequencing.</title>
        <authorList>
            <person name="Fukushima K."/>
        </authorList>
    </citation>
    <scope>NUCLEOTIDE SEQUENCE</scope>
    <source>
        <strain evidence="2">SING2019-196</strain>
    </source>
</reference>
<name>A0AAD3SQ76_NEPGR</name>
<dbReference type="InterPro" id="IPR004147">
    <property type="entry name" value="ABC1_dom"/>
</dbReference>
<feature type="domain" description="ABC1 atypical kinase-like" evidence="1">
    <location>
        <begin position="37"/>
        <end position="94"/>
    </location>
</feature>
<organism evidence="2 3">
    <name type="scientific">Nepenthes gracilis</name>
    <name type="common">Slender pitcher plant</name>
    <dbReference type="NCBI Taxonomy" id="150966"/>
    <lineage>
        <taxon>Eukaryota</taxon>
        <taxon>Viridiplantae</taxon>
        <taxon>Streptophyta</taxon>
        <taxon>Embryophyta</taxon>
        <taxon>Tracheophyta</taxon>
        <taxon>Spermatophyta</taxon>
        <taxon>Magnoliopsida</taxon>
        <taxon>eudicotyledons</taxon>
        <taxon>Gunneridae</taxon>
        <taxon>Pentapetalae</taxon>
        <taxon>Caryophyllales</taxon>
        <taxon>Nepenthaceae</taxon>
        <taxon>Nepenthes</taxon>
    </lineage>
</organism>
<sequence length="96" mass="11162">MHMLLHLQCMACKTFFRKTFCNSFHGIWKLKICLFLRIFISFDEQSIAAASIDQVHHAVLKNHEEVAVKVQYPGLEQLMKLDFTTMSFLSKAVAWV</sequence>